<name>A0A6A4CYQ2_9STRA</name>
<feature type="compositionally biased region" description="Polar residues" evidence="10">
    <location>
        <begin position="35"/>
        <end position="52"/>
    </location>
</feature>
<evidence type="ECO:0000313" key="17">
    <source>
        <dbReference type="Proteomes" id="UP000433483"/>
    </source>
</evidence>
<feature type="region of interest" description="Disordered" evidence="10">
    <location>
        <begin position="23"/>
        <end position="52"/>
    </location>
</feature>
<keyword evidence="9" id="KW-0863">Zinc-finger</keyword>
<dbReference type="PROSITE" id="PS00028">
    <property type="entry name" value="ZINC_FINGER_C2H2_1"/>
    <property type="match status" value="1"/>
</dbReference>
<reference evidence="17 18" key="1">
    <citation type="submission" date="2018-08" db="EMBL/GenBank/DDBJ databases">
        <title>Genomic investigation of the strawberry pathogen Phytophthora fragariae indicates pathogenicity is determined by transcriptional variation in three key races.</title>
        <authorList>
            <person name="Adams T.M."/>
            <person name="Armitage A.D."/>
            <person name="Sobczyk M.K."/>
            <person name="Bates H.J."/>
            <person name="Dunwell J.M."/>
            <person name="Nellist C.F."/>
            <person name="Harrison R.J."/>
        </authorList>
    </citation>
    <scope>NUCLEOTIDE SEQUENCE [LARGE SCALE GENOMIC DNA]</scope>
    <source>
        <strain evidence="16 18">A4</strain>
        <strain evidence="15 19">BC-1</strain>
        <strain evidence="14 17">NOV-27</strain>
        <strain evidence="13 20">NOV-5</strain>
        <strain evidence="12 21">ONT-3</strain>
    </source>
</reference>
<dbReference type="Proteomes" id="UP000433483">
    <property type="component" value="Unassembled WGS sequence"/>
</dbReference>
<dbReference type="InterPro" id="IPR009069">
    <property type="entry name" value="Cys_alpha_HP_mot_SF"/>
</dbReference>
<dbReference type="AlphaFoldDB" id="A0A6A4CYQ2"/>
<keyword evidence="17" id="KW-1185">Reference proteome</keyword>
<organism evidence="16 18">
    <name type="scientific">Phytophthora fragariae</name>
    <dbReference type="NCBI Taxonomy" id="53985"/>
    <lineage>
        <taxon>Eukaryota</taxon>
        <taxon>Sar</taxon>
        <taxon>Stramenopiles</taxon>
        <taxon>Oomycota</taxon>
        <taxon>Peronosporomycetes</taxon>
        <taxon>Peronosporales</taxon>
        <taxon>Peronosporaceae</taxon>
        <taxon>Phytophthora</taxon>
    </lineage>
</organism>
<accession>A0A6A4CYQ2</accession>
<dbReference type="Proteomes" id="UP000488956">
    <property type="component" value="Unassembled WGS sequence"/>
</dbReference>
<keyword evidence="4 8" id="KW-0186">Copper</keyword>
<dbReference type="OrthoDB" id="106130at2759"/>
<feature type="binding site" evidence="8">
    <location>
        <position position="344"/>
    </location>
    <ligand>
        <name>Cu cation</name>
        <dbReference type="ChEBI" id="CHEBI:23378"/>
    </ligand>
</feature>
<dbReference type="InterPro" id="IPR013087">
    <property type="entry name" value="Znf_C2H2_type"/>
</dbReference>
<keyword evidence="5" id="KW-0496">Mitochondrion</keyword>
<dbReference type="Proteomes" id="UP000440732">
    <property type="component" value="Unassembled WGS sequence"/>
</dbReference>
<dbReference type="EMBL" id="QXGB01001042">
    <property type="protein sequence ID" value="KAE9198340.1"/>
    <property type="molecule type" value="Genomic_DNA"/>
</dbReference>
<evidence type="ECO:0000313" key="18">
    <source>
        <dbReference type="Proteomes" id="UP000437068"/>
    </source>
</evidence>
<evidence type="ECO:0000256" key="3">
    <source>
        <dbReference type="ARBA" id="ARBA00022723"/>
    </source>
</evidence>
<evidence type="ECO:0000256" key="5">
    <source>
        <dbReference type="ARBA" id="ARBA00023128"/>
    </source>
</evidence>
<dbReference type="EMBL" id="QXFX01001082">
    <property type="protein sequence ID" value="KAE9097117.1"/>
    <property type="molecule type" value="Genomic_DNA"/>
</dbReference>
<feature type="binding site" evidence="8">
    <location>
        <position position="345"/>
    </location>
    <ligand>
        <name>Cu cation</name>
        <dbReference type="ChEBI" id="CHEBI:23378"/>
    </ligand>
</feature>
<dbReference type="EMBL" id="QXGD01001098">
    <property type="protein sequence ID" value="KAE9214811.1"/>
    <property type="molecule type" value="Genomic_DNA"/>
</dbReference>
<evidence type="ECO:0000313" key="14">
    <source>
        <dbReference type="EMBL" id="KAE9198340.1"/>
    </source>
</evidence>
<evidence type="ECO:0000256" key="8">
    <source>
        <dbReference type="PIRSR" id="PIRSR607745-1"/>
    </source>
</evidence>
<evidence type="ECO:0000259" key="11">
    <source>
        <dbReference type="PROSITE" id="PS50157"/>
    </source>
</evidence>
<evidence type="ECO:0000256" key="1">
    <source>
        <dbReference type="ARBA" id="ARBA00004569"/>
    </source>
</evidence>
<dbReference type="PROSITE" id="PS50157">
    <property type="entry name" value="ZINC_FINGER_C2H2_2"/>
    <property type="match status" value="1"/>
</dbReference>
<keyword evidence="7" id="KW-0143">Chaperone</keyword>
<dbReference type="PANTHER" id="PTHR16719:SF0">
    <property type="entry name" value="CYTOCHROME C OXIDASE COPPER CHAPERONE"/>
    <property type="match status" value="1"/>
</dbReference>
<dbReference type="GO" id="GO:0016531">
    <property type="term" value="F:copper chaperone activity"/>
    <property type="evidence" value="ECO:0007669"/>
    <property type="project" value="InterPro"/>
</dbReference>
<dbReference type="Gene3D" id="1.10.287.1130">
    <property type="entry name" value="CytochromE C oxidase copper chaperone"/>
    <property type="match status" value="1"/>
</dbReference>
<dbReference type="Proteomes" id="UP000437068">
    <property type="component" value="Unassembled WGS sequence"/>
</dbReference>
<evidence type="ECO:0000256" key="6">
    <source>
        <dbReference type="ARBA" id="ARBA00023157"/>
    </source>
</evidence>
<evidence type="ECO:0000313" key="15">
    <source>
        <dbReference type="EMBL" id="KAE9214811.1"/>
    </source>
</evidence>
<evidence type="ECO:0000313" key="21">
    <source>
        <dbReference type="Proteomes" id="UP000488956"/>
    </source>
</evidence>
<evidence type="ECO:0000313" key="13">
    <source>
        <dbReference type="EMBL" id="KAE9132783.1"/>
    </source>
</evidence>
<protein>
    <recommendedName>
        <fullName evidence="11">C2H2-type domain-containing protein</fullName>
    </recommendedName>
</protein>
<gene>
    <name evidence="16" type="ORF">PF001_g15613</name>
    <name evidence="15" type="ORF">PF002_g17559</name>
    <name evidence="14" type="ORF">PF005_g16178</name>
    <name evidence="13" type="ORF">PF006_g15196</name>
    <name evidence="12" type="ORF">PF010_g16086</name>
</gene>
<dbReference type="Proteomes" id="UP000440367">
    <property type="component" value="Unassembled WGS sequence"/>
</dbReference>
<dbReference type="PROSITE" id="PS51808">
    <property type="entry name" value="CHCH"/>
    <property type="match status" value="1"/>
</dbReference>
<dbReference type="EMBL" id="QXGA01000990">
    <property type="protein sequence ID" value="KAE9132783.1"/>
    <property type="molecule type" value="Genomic_DNA"/>
</dbReference>
<dbReference type="GO" id="GO:0008270">
    <property type="term" value="F:zinc ion binding"/>
    <property type="evidence" value="ECO:0007669"/>
    <property type="project" value="UniProtKB-KW"/>
</dbReference>
<evidence type="ECO:0000256" key="2">
    <source>
        <dbReference type="ARBA" id="ARBA00009241"/>
    </source>
</evidence>
<sequence>MRMEEQIRVSSMVDDDLTEFFPLDSLGEAPEDASPPSQSRSPEASVETVTTSPWSTSRDHIALQLFWQGYDAYVACKDKESVAPCFYNAQCAGQTADNEFVQIVPVVEVRERLILDEMRVQLVSVSSGKYLRATHVSKYLKWSRTRDEQTVFVIQTADRKPLTSSSKFTLTSSFWPDRSVGFTQNFPLGGGREINKAIGFLTLEKRKNQVPLLFPIRFRAVLRSQRDDRGAMVARFRRPTPFVTATDMLFIGEEDAQNVRDIPLARVASPPVSGSSSSGDRGSAGRLSVPEEEIWENCTFCSMLFRARSDLAAHIRDSHAMAEKECTATVKEGPVLGKSGKKICCSCPTTKQARDLCIVTNGEEHCKDIIEAHKACLRSEGFTIK</sequence>
<evidence type="ECO:0000313" key="19">
    <source>
        <dbReference type="Proteomes" id="UP000440367"/>
    </source>
</evidence>
<evidence type="ECO:0000256" key="4">
    <source>
        <dbReference type="ARBA" id="ARBA00023008"/>
    </source>
</evidence>
<dbReference type="Pfam" id="PF05051">
    <property type="entry name" value="COX17"/>
    <property type="match status" value="1"/>
</dbReference>
<evidence type="ECO:0000313" key="12">
    <source>
        <dbReference type="EMBL" id="KAE9097117.1"/>
    </source>
</evidence>
<dbReference type="EMBL" id="QXGE01001025">
    <property type="protein sequence ID" value="KAE9299080.1"/>
    <property type="molecule type" value="Genomic_DNA"/>
</dbReference>
<comment type="subcellular location">
    <subcellularLocation>
        <location evidence="1">Mitochondrion intermembrane space</location>
    </subcellularLocation>
</comment>
<evidence type="ECO:0000256" key="7">
    <source>
        <dbReference type="ARBA" id="ARBA00023186"/>
    </source>
</evidence>
<evidence type="ECO:0000313" key="16">
    <source>
        <dbReference type="EMBL" id="KAE9299080.1"/>
    </source>
</evidence>
<feature type="domain" description="C2H2-type" evidence="11">
    <location>
        <begin position="296"/>
        <end position="324"/>
    </location>
</feature>
<evidence type="ECO:0000256" key="9">
    <source>
        <dbReference type="PROSITE-ProRule" id="PRU00042"/>
    </source>
</evidence>
<keyword evidence="6" id="KW-1015">Disulfide bond</keyword>
<dbReference type="PANTHER" id="PTHR16719">
    <property type="entry name" value="CYTOCHROME C OXIDASE COPPER CHAPERONE"/>
    <property type="match status" value="1"/>
</dbReference>
<keyword evidence="3 8" id="KW-0479">Metal-binding</keyword>
<dbReference type="GO" id="GO:0005507">
    <property type="term" value="F:copper ion binding"/>
    <property type="evidence" value="ECO:0007669"/>
    <property type="project" value="InterPro"/>
</dbReference>
<evidence type="ECO:0000256" key="10">
    <source>
        <dbReference type="SAM" id="MobiDB-lite"/>
    </source>
</evidence>
<evidence type="ECO:0000313" key="20">
    <source>
        <dbReference type="Proteomes" id="UP000440732"/>
    </source>
</evidence>
<keyword evidence="9" id="KW-0862">Zinc</keyword>
<comment type="caution">
    <text evidence="16">The sequence shown here is derived from an EMBL/GenBank/DDBJ whole genome shotgun (WGS) entry which is preliminary data.</text>
</comment>
<proteinExistence type="inferred from homology"/>
<comment type="similarity">
    <text evidence="2">Belongs to the COX17 family.</text>
</comment>
<dbReference type="GO" id="GO:0005758">
    <property type="term" value="C:mitochondrial intermembrane space"/>
    <property type="evidence" value="ECO:0007669"/>
    <property type="project" value="UniProtKB-SubCell"/>
</dbReference>
<dbReference type="InterPro" id="IPR007745">
    <property type="entry name" value="Cyt_c_oxidase_Cu-chaperone"/>
</dbReference>
<dbReference type="SUPFAM" id="SSF47072">
    <property type="entry name" value="Cysteine alpha-hairpin motif"/>
    <property type="match status" value="1"/>
</dbReference>